<dbReference type="RefSeq" id="WP_020038926.1">
    <property type="nucleotide sequence ID" value="NZ_KE557273.1"/>
</dbReference>
<name>S9SH25_9RHOB</name>
<proteinExistence type="predicted"/>
<sequence length="187" mass="21066">MPAMISALRSRLARFLRADDGNTTLEVVIFVPLMLTIMAATFSLYDAFRYKSLNNKAAYTISDALSRETDPVDDAYLDGMLEVLKFLTRSDGVYSMRVSMVRYNGTDNVYEAEWSAVRGGFDLLTSADLPNFSDRLPQLLHNERVIVVETSTMYAPPFTFDALPSQEFYNFVTTRPRFAPKLVLAGT</sequence>
<keyword evidence="1" id="KW-0472">Membrane</keyword>
<reference evidence="3" key="1">
    <citation type="journal article" date="2014" name="Stand. Genomic Sci.">
        <title>Genome sequence of the exopolysaccharide-producing Salipiger mucosus type strain (DSM 16094(T)), a moderately halophilic member of the Roseobacter clade.</title>
        <authorList>
            <person name="Riedel T."/>
            <person name="Spring S."/>
            <person name="Fiebig A."/>
            <person name="Petersen J."/>
            <person name="Kyrpides N.C."/>
            <person name="Goker M."/>
            <person name="Klenk H.P."/>
        </authorList>
    </citation>
    <scope>NUCLEOTIDE SEQUENCE [LARGE SCALE GENOMIC DNA]</scope>
    <source>
        <strain evidence="3">DSM 16094</strain>
    </source>
</reference>
<dbReference type="Proteomes" id="UP000015347">
    <property type="component" value="Unassembled WGS sequence"/>
</dbReference>
<keyword evidence="1" id="KW-0812">Transmembrane</keyword>
<dbReference type="STRING" id="1123237.Salmuc_04845"/>
<gene>
    <name evidence="2" type="ORF">Salmuc_04845</name>
</gene>
<keyword evidence="1" id="KW-1133">Transmembrane helix</keyword>
<evidence type="ECO:0000256" key="1">
    <source>
        <dbReference type="SAM" id="Phobius"/>
    </source>
</evidence>
<evidence type="ECO:0008006" key="4">
    <source>
        <dbReference type="Google" id="ProtNLM"/>
    </source>
</evidence>
<dbReference type="EMBL" id="APVH01000008">
    <property type="protein sequence ID" value="EPX85574.1"/>
    <property type="molecule type" value="Genomic_DNA"/>
</dbReference>
<feature type="transmembrane region" description="Helical" evidence="1">
    <location>
        <begin position="27"/>
        <end position="48"/>
    </location>
</feature>
<dbReference type="HOGENOM" id="CLU_097527_0_0_5"/>
<evidence type="ECO:0000313" key="2">
    <source>
        <dbReference type="EMBL" id="EPX85574.1"/>
    </source>
</evidence>
<accession>S9SH25</accession>
<evidence type="ECO:0000313" key="3">
    <source>
        <dbReference type="Proteomes" id="UP000015347"/>
    </source>
</evidence>
<protein>
    <recommendedName>
        <fullName evidence="4">Flp pilus assembly protein TadG</fullName>
    </recommendedName>
</protein>
<dbReference type="AlphaFoldDB" id="S9SH25"/>
<organism evidence="2 3">
    <name type="scientific">Salipiger mucosus DSM 16094</name>
    <dbReference type="NCBI Taxonomy" id="1123237"/>
    <lineage>
        <taxon>Bacteria</taxon>
        <taxon>Pseudomonadati</taxon>
        <taxon>Pseudomonadota</taxon>
        <taxon>Alphaproteobacteria</taxon>
        <taxon>Rhodobacterales</taxon>
        <taxon>Roseobacteraceae</taxon>
        <taxon>Salipiger</taxon>
    </lineage>
</organism>
<comment type="caution">
    <text evidence="2">The sequence shown here is derived from an EMBL/GenBank/DDBJ whole genome shotgun (WGS) entry which is preliminary data.</text>
</comment>
<dbReference type="eggNOG" id="COG4961">
    <property type="taxonomic scope" value="Bacteria"/>
</dbReference>
<keyword evidence="3" id="KW-1185">Reference proteome</keyword>